<dbReference type="EMBL" id="SDPQ02000002">
    <property type="protein sequence ID" value="KAA1397850.1"/>
    <property type="molecule type" value="Genomic_DNA"/>
</dbReference>
<reference evidence="1" key="1">
    <citation type="submission" date="2019-09" db="EMBL/GenBank/DDBJ databases">
        <authorList>
            <person name="Li J."/>
        </authorList>
    </citation>
    <scope>NUCLEOTIDE SEQUENCE [LARGE SCALE GENOMIC DNA]</scope>
    <source>
        <strain evidence="1">JCM 14732</strain>
    </source>
</reference>
<evidence type="ECO:0000313" key="2">
    <source>
        <dbReference type="Proteomes" id="UP000380867"/>
    </source>
</evidence>
<evidence type="ECO:0000313" key="1">
    <source>
        <dbReference type="EMBL" id="KAA1397850.1"/>
    </source>
</evidence>
<dbReference type="OrthoDB" id="3790880at2"/>
<protein>
    <submittedName>
        <fullName evidence="1">Uncharacterized protein</fullName>
    </submittedName>
</protein>
<keyword evidence="2" id="KW-1185">Reference proteome</keyword>
<sequence length="322" mass="36225">MFFVNRCDELEILRSILDRVADQARLAGLDARIGLVRSQYSPLSAHLPPGFVAGLSIRGRTIDLADGIEGPEGTSWRADPDAVEAVIEHALNWCAVAGGEDWFWAGLSTFKVTREQRRDILVASVRAGQSCGLDSARAVKLSKSERERLMRSYDVDLARTVVFTDDGHVIYGVASDGPPLEWRECVEDLEGVIKELHAEVDYAMVQRRNVTPGLWRELHRDIWRPWIKVHPDVLWLDRDEECRRIVNAYGIQLVGPAHRPIPSAGRWVTQDLGAGKVLVTDRDLEPWFAMPPTFELYASAREDLTDLLANPTWKPLRDNPAT</sequence>
<organism evidence="1 2">
    <name type="scientific">Aeromicrobium ginsengisoli</name>
    <dbReference type="NCBI Taxonomy" id="363867"/>
    <lineage>
        <taxon>Bacteria</taxon>
        <taxon>Bacillati</taxon>
        <taxon>Actinomycetota</taxon>
        <taxon>Actinomycetes</taxon>
        <taxon>Propionibacteriales</taxon>
        <taxon>Nocardioidaceae</taxon>
        <taxon>Aeromicrobium</taxon>
    </lineage>
</organism>
<dbReference type="AlphaFoldDB" id="A0A5M4FF61"/>
<dbReference type="Proteomes" id="UP000380867">
    <property type="component" value="Unassembled WGS sequence"/>
</dbReference>
<comment type="caution">
    <text evidence="1">The sequence shown here is derived from an EMBL/GenBank/DDBJ whole genome shotgun (WGS) entry which is preliminary data.</text>
</comment>
<accession>A0A5M4FF61</accession>
<gene>
    <name evidence="1" type="ORF">ESP70_010935</name>
</gene>
<proteinExistence type="predicted"/>
<name>A0A5M4FF61_9ACTN</name>
<dbReference type="RefSeq" id="WP_149689295.1">
    <property type="nucleotide sequence ID" value="NZ_SDPQ02000002.1"/>
</dbReference>